<dbReference type="STRING" id="1798491.A3C87_00315"/>
<dbReference type="EMBL" id="MFLE01000014">
    <property type="protein sequence ID" value="OGG61827.1"/>
    <property type="molecule type" value="Genomic_DNA"/>
</dbReference>
<evidence type="ECO:0000313" key="2">
    <source>
        <dbReference type="EMBL" id="OGG61827.1"/>
    </source>
</evidence>
<proteinExistence type="predicted"/>
<feature type="transmembrane region" description="Helical" evidence="1">
    <location>
        <begin position="6"/>
        <end position="24"/>
    </location>
</feature>
<gene>
    <name evidence="2" type="ORF">A3C87_00315</name>
</gene>
<keyword evidence="1" id="KW-0812">Transmembrane</keyword>
<evidence type="ECO:0000313" key="3">
    <source>
        <dbReference type="Proteomes" id="UP000176511"/>
    </source>
</evidence>
<name>A0A1F6DKH9_9BACT</name>
<evidence type="ECO:0000256" key="1">
    <source>
        <dbReference type="SAM" id="Phobius"/>
    </source>
</evidence>
<sequence length="90" mass="10256">MMYFFIILPLFGGIIYIWFATLGMRQERRVAPYLVLFLYGLSYILLAALNQFGLFGTDVHAIEASTHAIAVTTFALTYGYHMLKNPSQKN</sequence>
<protein>
    <submittedName>
        <fullName evidence="2">Uncharacterized protein</fullName>
    </submittedName>
</protein>
<keyword evidence="1" id="KW-1133">Transmembrane helix</keyword>
<accession>A0A1F6DKH9</accession>
<reference evidence="2 3" key="1">
    <citation type="journal article" date="2016" name="Nat. Commun.">
        <title>Thousands of microbial genomes shed light on interconnected biogeochemical processes in an aquifer system.</title>
        <authorList>
            <person name="Anantharaman K."/>
            <person name="Brown C.T."/>
            <person name="Hug L.A."/>
            <person name="Sharon I."/>
            <person name="Castelle C.J."/>
            <person name="Probst A.J."/>
            <person name="Thomas B.C."/>
            <person name="Singh A."/>
            <person name="Wilkins M.J."/>
            <person name="Karaoz U."/>
            <person name="Brodie E.L."/>
            <person name="Williams K.H."/>
            <person name="Hubbard S.S."/>
            <person name="Banfield J.F."/>
        </authorList>
    </citation>
    <scope>NUCLEOTIDE SEQUENCE [LARGE SCALE GENOMIC DNA]</scope>
</reference>
<feature type="transmembrane region" description="Helical" evidence="1">
    <location>
        <begin position="31"/>
        <end position="52"/>
    </location>
</feature>
<dbReference type="Proteomes" id="UP000176511">
    <property type="component" value="Unassembled WGS sequence"/>
</dbReference>
<keyword evidence="1" id="KW-0472">Membrane</keyword>
<dbReference type="AlphaFoldDB" id="A0A1F6DKH9"/>
<comment type="caution">
    <text evidence="2">The sequence shown here is derived from an EMBL/GenBank/DDBJ whole genome shotgun (WGS) entry which is preliminary data.</text>
</comment>
<feature type="transmembrane region" description="Helical" evidence="1">
    <location>
        <begin position="64"/>
        <end position="83"/>
    </location>
</feature>
<organism evidence="2 3">
    <name type="scientific">Candidatus Kaiserbacteria bacterium RIFCSPHIGHO2_02_FULL_49_34</name>
    <dbReference type="NCBI Taxonomy" id="1798491"/>
    <lineage>
        <taxon>Bacteria</taxon>
        <taxon>Candidatus Kaiseribacteriota</taxon>
    </lineage>
</organism>